<reference evidence="2" key="2">
    <citation type="submission" date="2013-04" db="EMBL/GenBank/DDBJ databases">
        <title>Genomic mechanisms accounting for the adaptation to parasitism in nematode-trapping fungi.</title>
        <authorList>
            <person name="Ahren D.G."/>
        </authorList>
    </citation>
    <scope>NUCLEOTIDE SEQUENCE [LARGE SCALE GENOMIC DNA]</scope>
    <source>
        <strain evidence="2">CBS 200.50</strain>
    </source>
</reference>
<comment type="caution">
    <text evidence="1">The sequence shown here is derived from an EMBL/GenBank/DDBJ whole genome shotgun (WGS) entry which is preliminary data.</text>
</comment>
<dbReference type="OrthoDB" id="5288537at2759"/>
<dbReference type="EMBL" id="AQGS01000224">
    <property type="protein sequence ID" value="EPS41699.1"/>
    <property type="molecule type" value="Genomic_DNA"/>
</dbReference>
<evidence type="ECO:0000313" key="2">
    <source>
        <dbReference type="Proteomes" id="UP000015100"/>
    </source>
</evidence>
<dbReference type="HOGENOM" id="CLU_735693_0_0_1"/>
<evidence type="ECO:0000313" key="1">
    <source>
        <dbReference type="EMBL" id="EPS41699.1"/>
    </source>
</evidence>
<dbReference type="Proteomes" id="UP000015100">
    <property type="component" value="Unassembled WGS sequence"/>
</dbReference>
<protein>
    <submittedName>
        <fullName evidence="1">Uncharacterized protein</fullName>
    </submittedName>
</protein>
<name>S8AFM6_DACHA</name>
<sequence>MSLVISPGGFCNPWMMIRGHYCLPTGQALSWPSRASARYIKPSRSHLLLASGTQLQPVEPRPPKRVRTNLNVRQPLSPIRSLQEGDLRSLSDEFQNRLDHLSAQPLVANIKASNGEYGGVSHSAIYVDINVDQTRSSLPLWHDRCISLEVIEDFECPPPPLPVSPLQKPDDLMGNISPTVEDMVLDPLGDIEMSTKEETIENGRIAVDATGQAADTTSYPLVRYLEDGEVSTPSPKPSITRPDIIRSTAPIDIKKELQRFESDISHALEGMKLAADDGVESHLQGLEARFSLDDSKGLAGNETDPDDIFTLDGDEAVVFGPRDISSELETWISESSLIVGRSLKPLAGSVVGSTSFPEEQVHIVPHGRKRKASTCQ</sequence>
<proteinExistence type="predicted"/>
<accession>S8AFM6</accession>
<dbReference type="AlphaFoldDB" id="S8AFM6"/>
<reference evidence="1 2" key="1">
    <citation type="journal article" date="2013" name="PLoS Genet.">
        <title>Genomic mechanisms accounting for the adaptation to parasitism in nematode-trapping fungi.</title>
        <authorList>
            <person name="Meerupati T."/>
            <person name="Andersson K.M."/>
            <person name="Friman E."/>
            <person name="Kumar D."/>
            <person name="Tunlid A."/>
            <person name="Ahren D."/>
        </authorList>
    </citation>
    <scope>NUCLEOTIDE SEQUENCE [LARGE SCALE GENOMIC DNA]</scope>
    <source>
        <strain evidence="1 2">CBS 200.50</strain>
    </source>
</reference>
<organism evidence="1 2">
    <name type="scientific">Dactylellina haptotyla (strain CBS 200.50)</name>
    <name type="common">Nematode-trapping fungus</name>
    <name type="synonym">Monacrosporium haptotylum</name>
    <dbReference type="NCBI Taxonomy" id="1284197"/>
    <lineage>
        <taxon>Eukaryota</taxon>
        <taxon>Fungi</taxon>
        <taxon>Dikarya</taxon>
        <taxon>Ascomycota</taxon>
        <taxon>Pezizomycotina</taxon>
        <taxon>Orbiliomycetes</taxon>
        <taxon>Orbiliales</taxon>
        <taxon>Orbiliaceae</taxon>
        <taxon>Dactylellina</taxon>
    </lineage>
</organism>
<keyword evidence="2" id="KW-1185">Reference proteome</keyword>
<gene>
    <name evidence="1" type="ORF">H072_4416</name>
</gene>